<keyword evidence="2" id="KW-0597">Phosphoprotein</keyword>
<accession>A0A2S8BBN5</accession>
<evidence type="ECO:0000313" key="6">
    <source>
        <dbReference type="Proteomes" id="UP000238296"/>
    </source>
</evidence>
<evidence type="ECO:0000313" key="5">
    <source>
        <dbReference type="EMBL" id="PQM44070.1"/>
    </source>
</evidence>
<dbReference type="EMBL" id="PPEA01001002">
    <property type="protein sequence ID" value="PQM44070.1"/>
    <property type="molecule type" value="Genomic_DNA"/>
</dbReference>
<comment type="caution">
    <text evidence="5">The sequence shown here is derived from an EMBL/GenBank/DDBJ whole genome shotgun (WGS) entry which is preliminary data.</text>
</comment>
<protein>
    <recommendedName>
        <fullName evidence="4">Carrier domain-containing protein</fullName>
    </recommendedName>
</protein>
<dbReference type="PROSITE" id="PS50075">
    <property type="entry name" value="CARRIER"/>
    <property type="match status" value="1"/>
</dbReference>
<dbReference type="AlphaFoldDB" id="A0A2S8BBN5"/>
<dbReference type="InterPro" id="IPR036736">
    <property type="entry name" value="ACP-like_sf"/>
</dbReference>
<feature type="region of interest" description="Disordered" evidence="3">
    <location>
        <begin position="64"/>
        <end position="84"/>
    </location>
</feature>
<dbReference type="PROSITE" id="PS00012">
    <property type="entry name" value="PHOSPHOPANTETHEINE"/>
    <property type="match status" value="1"/>
</dbReference>
<dbReference type="SUPFAM" id="SSF47336">
    <property type="entry name" value="ACP-like"/>
    <property type="match status" value="1"/>
</dbReference>
<feature type="domain" description="Carrier" evidence="4">
    <location>
        <begin position="1"/>
        <end position="69"/>
    </location>
</feature>
<evidence type="ECO:0000256" key="3">
    <source>
        <dbReference type="SAM" id="MobiDB-lite"/>
    </source>
</evidence>
<evidence type="ECO:0000256" key="1">
    <source>
        <dbReference type="ARBA" id="ARBA00022450"/>
    </source>
</evidence>
<dbReference type="Pfam" id="PF00550">
    <property type="entry name" value="PP-binding"/>
    <property type="match status" value="1"/>
</dbReference>
<dbReference type="Proteomes" id="UP000238296">
    <property type="component" value="Unassembled WGS sequence"/>
</dbReference>
<name>A0A2S8BBN5_9MYCO</name>
<dbReference type="InterPro" id="IPR009081">
    <property type="entry name" value="PP-bd_ACP"/>
</dbReference>
<evidence type="ECO:0000259" key="4">
    <source>
        <dbReference type="PROSITE" id="PS50075"/>
    </source>
</evidence>
<sequence length="84" mass="9085">MPRWPPALSLPEPAAVDLNAALIDLGVDSLLALDLRKRLRRGTGRSVPLASLLGGITGTQLIDALQPAETHRPTRPERLESTRD</sequence>
<evidence type="ECO:0000256" key="2">
    <source>
        <dbReference type="ARBA" id="ARBA00022553"/>
    </source>
</evidence>
<dbReference type="InterPro" id="IPR006162">
    <property type="entry name" value="Ppantetheine_attach_site"/>
</dbReference>
<gene>
    <name evidence="5" type="ORF">C1Y40_05770</name>
</gene>
<keyword evidence="1" id="KW-0596">Phosphopantetheine</keyword>
<reference evidence="5 6" key="1">
    <citation type="journal article" date="2017" name="Int. J. Syst. Evol. Microbiol.">
        <title>Mycobacterium talmoniae sp. nov., a slowly growing mycobacterium isolated from human respiratory samples.</title>
        <authorList>
            <person name="Davidson R.M."/>
            <person name="DeGroote M.A."/>
            <person name="Marola J.L."/>
            <person name="Buss S."/>
            <person name="Jones V."/>
            <person name="McNeil M.R."/>
            <person name="Freifeld A.G."/>
            <person name="Elaine Epperson L."/>
            <person name="Hasan N.A."/>
            <person name="Jackson M."/>
            <person name="Iwen P.C."/>
            <person name="Salfinger M."/>
            <person name="Strong M."/>
        </authorList>
    </citation>
    <scope>NUCLEOTIDE SEQUENCE [LARGE SCALE GENOMIC DNA]</scope>
    <source>
        <strain evidence="5 6">ATCC BAA-2683</strain>
    </source>
</reference>
<dbReference type="Gene3D" id="1.10.1200.10">
    <property type="entry name" value="ACP-like"/>
    <property type="match status" value="1"/>
</dbReference>
<organism evidence="5 6">
    <name type="scientific">Mycobacterium talmoniae</name>
    <dbReference type="NCBI Taxonomy" id="1858794"/>
    <lineage>
        <taxon>Bacteria</taxon>
        <taxon>Bacillati</taxon>
        <taxon>Actinomycetota</taxon>
        <taxon>Actinomycetes</taxon>
        <taxon>Mycobacteriales</taxon>
        <taxon>Mycobacteriaceae</taxon>
        <taxon>Mycobacterium</taxon>
    </lineage>
</organism>
<feature type="compositionally biased region" description="Basic and acidic residues" evidence="3">
    <location>
        <begin position="69"/>
        <end position="84"/>
    </location>
</feature>
<proteinExistence type="predicted"/>